<dbReference type="FunFam" id="1.10.340.30:FF:000009">
    <property type="entry name" value="DNA-3-methyladenine glycosylase I"/>
    <property type="match status" value="1"/>
</dbReference>
<protein>
    <recommendedName>
        <fullName evidence="8">DNA-3-methyladenine glycosylase I</fullName>
        <ecNumber evidence="8">3.2.2.20</ecNumber>
    </recommendedName>
</protein>
<dbReference type="InterPro" id="IPR005019">
    <property type="entry name" value="Adenine_glyco"/>
</dbReference>
<keyword evidence="5" id="KW-0234">DNA repair</keyword>
<evidence type="ECO:0000313" key="10">
    <source>
        <dbReference type="EMBL" id="AOS43947.1"/>
    </source>
</evidence>
<evidence type="ECO:0000256" key="7">
    <source>
        <dbReference type="ARBA" id="ARBA00057608"/>
    </source>
</evidence>
<evidence type="ECO:0000256" key="4">
    <source>
        <dbReference type="ARBA" id="ARBA00022833"/>
    </source>
</evidence>
<dbReference type="EC" id="3.2.2.20" evidence="8"/>
<evidence type="ECO:0000313" key="11">
    <source>
        <dbReference type="Proteomes" id="UP000095228"/>
    </source>
</evidence>
<keyword evidence="1 9" id="KW-0479">Metal-binding</keyword>
<evidence type="ECO:0000256" key="8">
    <source>
        <dbReference type="ARBA" id="ARBA00066766"/>
    </source>
</evidence>
<dbReference type="Proteomes" id="UP000095228">
    <property type="component" value="Chromosome"/>
</dbReference>
<sequence>MKRCPWAEAELHHHYHDTEWGVPSHDDRHLFELILLEGAQAGLSWAAILHRREGYREALDGFDAATIARYDERKLARLLADPRIIRNRLKVQSTVINARAFLAIQAEFGSFDRYLWAFVDGRPVLNHRQTSAEVPTRTPLSDTLSRDLKTRGFKFVGTTICYAYLQATGLVNDHLVSCPRHAACAHLT</sequence>
<dbReference type="PATRIC" id="fig|1838286.3.peg.1010"/>
<proteinExistence type="predicted"/>
<dbReference type="PANTHER" id="PTHR30037:SF4">
    <property type="entry name" value="DNA-3-METHYLADENINE GLYCOSYLASE I"/>
    <property type="match status" value="1"/>
</dbReference>
<organism evidence="10 11">
    <name type="scientific">Lacunisphaera limnophila</name>
    <dbReference type="NCBI Taxonomy" id="1838286"/>
    <lineage>
        <taxon>Bacteria</taxon>
        <taxon>Pseudomonadati</taxon>
        <taxon>Verrucomicrobiota</taxon>
        <taxon>Opitutia</taxon>
        <taxon>Opitutales</taxon>
        <taxon>Opitutaceae</taxon>
        <taxon>Lacunisphaera</taxon>
    </lineage>
</organism>
<keyword evidence="3 10" id="KW-0378">Hydrolase</keyword>
<keyword evidence="4 9" id="KW-0862">Zinc</keyword>
<dbReference type="OrthoDB" id="9807664at2"/>
<feature type="binding site" evidence="9">
    <location>
        <position position="4"/>
    </location>
    <ligand>
        <name>Zn(2+)</name>
        <dbReference type="ChEBI" id="CHEBI:29105"/>
    </ligand>
</feature>
<evidence type="ECO:0000256" key="2">
    <source>
        <dbReference type="ARBA" id="ARBA00022763"/>
    </source>
</evidence>
<dbReference type="KEGG" id="obg:Verru16b_01007"/>
<evidence type="ECO:0000256" key="6">
    <source>
        <dbReference type="ARBA" id="ARBA00052558"/>
    </source>
</evidence>
<reference evidence="10 11" key="1">
    <citation type="submission" date="2016-06" db="EMBL/GenBank/DDBJ databases">
        <title>Three novel species with peptidoglycan cell walls form the new genus Lacunisphaera gen. nov. in the family Opitutaceae of the verrucomicrobial subdivision 4.</title>
        <authorList>
            <person name="Rast P."/>
            <person name="Gloeckner I."/>
            <person name="Jogler M."/>
            <person name="Boedeker C."/>
            <person name="Jeske O."/>
            <person name="Wiegand S."/>
            <person name="Reinhardt R."/>
            <person name="Schumann P."/>
            <person name="Rohde M."/>
            <person name="Spring S."/>
            <person name="Gloeckner F.O."/>
            <person name="Jogler C."/>
        </authorList>
    </citation>
    <scope>NUCLEOTIDE SEQUENCE [LARGE SCALE GENOMIC DNA]</scope>
    <source>
        <strain evidence="10 11">IG16b</strain>
    </source>
</reference>
<dbReference type="InterPro" id="IPR052891">
    <property type="entry name" value="DNA-3mA_glycosylase"/>
</dbReference>
<keyword evidence="2" id="KW-0227">DNA damage</keyword>
<dbReference type="AlphaFoldDB" id="A0A1D8ASR9"/>
<feature type="binding site" evidence="9">
    <location>
        <position position="16"/>
    </location>
    <ligand>
        <name>Zn(2+)</name>
        <dbReference type="ChEBI" id="CHEBI:29105"/>
    </ligand>
</feature>
<dbReference type="PANTHER" id="PTHR30037">
    <property type="entry name" value="DNA-3-METHYLADENINE GLYCOSYLASE 1"/>
    <property type="match status" value="1"/>
</dbReference>
<feature type="binding site" evidence="9">
    <location>
        <position position="178"/>
    </location>
    <ligand>
        <name>Zn(2+)</name>
        <dbReference type="ChEBI" id="CHEBI:29105"/>
    </ligand>
</feature>
<comment type="catalytic activity">
    <reaction evidence="6">
        <text>Hydrolysis of alkylated DNA, releasing 3-methyladenine.</text>
        <dbReference type="EC" id="3.2.2.20"/>
    </reaction>
</comment>
<gene>
    <name evidence="10" type="primary">tag</name>
    <name evidence="10" type="ORF">Verru16b_01007</name>
</gene>
<keyword evidence="10" id="KW-0326">Glycosidase</keyword>
<dbReference type="InterPro" id="IPR011257">
    <property type="entry name" value="DNA_glycosylase"/>
</dbReference>
<name>A0A1D8ASR9_9BACT</name>
<feature type="binding site" evidence="9">
    <location>
        <position position="174"/>
    </location>
    <ligand>
        <name>Zn(2+)</name>
        <dbReference type="ChEBI" id="CHEBI:29105"/>
    </ligand>
</feature>
<dbReference type="SUPFAM" id="SSF48150">
    <property type="entry name" value="DNA-glycosylase"/>
    <property type="match status" value="1"/>
</dbReference>
<evidence type="ECO:0000256" key="3">
    <source>
        <dbReference type="ARBA" id="ARBA00022801"/>
    </source>
</evidence>
<accession>A0A1D8ASR9</accession>
<dbReference type="Pfam" id="PF03352">
    <property type="entry name" value="Adenine_glyco"/>
    <property type="match status" value="1"/>
</dbReference>
<evidence type="ECO:0000256" key="9">
    <source>
        <dbReference type="PIRSR" id="PIRSR605019-1"/>
    </source>
</evidence>
<dbReference type="GO" id="GO:0008725">
    <property type="term" value="F:DNA-3-methyladenine glycosylase activity"/>
    <property type="evidence" value="ECO:0007669"/>
    <property type="project" value="UniProtKB-EC"/>
</dbReference>
<dbReference type="EMBL" id="CP016094">
    <property type="protein sequence ID" value="AOS43947.1"/>
    <property type="molecule type" value="Genomic_DNA"/>
</dbReference>
<comment type="function">
    <text evidence="7">Hydrolysis of the deoxyribose N-glycosidic bond to excise 3-methyladenine from the damaged DNA polymer formed by alkylation lesions.</text>
</comment>
<keyword evidence="11" id="KW-1185">Reference proteome</keyword>
<dbReference type="GO" id="GO:0046872">
    <property type="term" value="F:metal ion binding"/>
    <property type="evidence" value="ECO:0007669"/>
    <property type="project" value="UniProtKB-KW"/>
</dbReference>
<dbReference type="Gene3D" id="1.10.340.30">
    <property type="entry name" value="Hypothetical protein, domain 2"/>
    <property type="match status" value="1"/>
</dbReference>
<dbReference type="RefSeq" id="WP_069961253.1">
    <property type="nucleotide sequence ID" value="NZ_CP016094.1"/>
</dbReference>
<evidence type="ECO:0000256" key="5">
    <source>
        <dbReference type="ARBA" id="ARBA00023204"/>
    </source>
</evidence>
<dbReference type="STRING" id="1838286.Verru16b_01007"/>
<evidence type="ECO:0000256" key="1">
    <source>
        <dbReference type="ARBA" id="ARBA00022723"/>
    </source>
</evidence>
<dbReference type="GO" id="GO:0006284">
    <property type="term" value="P:base-excision repair"/>
    <property type="evidence" value="ECO:0007669"/>
    <property type="project" value="InterPro"/>
</dbReference>